<keyword evidence="1" id="KW-0595">Phospholipid degradation</keyword>
<evidence type="ECO:0000259" key="3">
    <source>
        <dbReference type="Pfam" id="PF04608"/>
    </source>
</evidence>
<feature type="transmembrane region" description="Helical" evidence="2">
    <location>
        <begin position="111"/>
        <end position="132"/>
    </location>
</feature>
<dbReference type="EMBL" id="SIXI01000008">
    <property type="protein sequence ID" value="TBO27965.1"/>
    <property type="molecule type" value="Genomic_DNA"/>
</dbReference>
<dbReference type="InterPro" id="IPR036681">
    <property type="entry name" value="PgpA-like_sf"/>
</dbReference>
<dbReference type="AlphaFoldDB" id="A0A4Q9GX99"/>
<keyword evidence="1" id="KW-1208">Phospholipid metabolism</keyword>
<dbReference type="GO" id="GO:0005886">
    <property type="term" value="C:plasma membrane"/>
    <property type="evidence" value="ECO:0007669"/>
    <property type="project" value="UniProtKB-SubCell"/>
</dbReference>
<keyword evidence="1" id="KW-1003">Cell membrane</keyword>
<comment type="cofactor">
    <cofactor evidence="1">
        <name>Mg(2+)</name>
        <dbReference type="ChEBI" id="CHEBI:18420"/>
    </cofactor>
</comment>
<dbReference type="Pfam" id="PF04608">
    <property type="entry name" value="PgpA"/>
    <property type="match status" value="1"/>
</dbReference>
<name>A0A4Q9GX99_9BURK</name>
<feature type="transmembrane region" description="Helical" evidence="2">
    <location>
        <begin position="29"/>
        <end position="58"/>
    </location>
</feature>
<evidence type="ECO:0000313" key="5">
    <source>
        <dbReference type="Proteomes" id="UP000292120"/>
    </source>
</evidence>
<organism evidence="4 5">
    <name type="scientific">Aquabacterium lacunae</name>
    <dbReference type="NCBI Taxonomy" id="2528630"/>
    <lineage>
        <taxon>Bacteria</taxon>
        <taxon>Pseudomonadati</taxon>
        <taxon>Pseudomonadota</taxon>
        <taxon>Betaproteobacteria</taxon>
        <taxon>Burkholderiales</taxon>
        <taxon>Aquabacterium</taxon>
    </lineage>
</organism>
<protein>
    <recommendedName>
        <fullName evidence="1">Phosphatidylglycerophosphatase A</fullName>
        <ecNumber evidence="1">3.1.3.27</ecNumber>
    </recommendedName>
    <alternativeName>
        <fullName evidence="1">Phosphatidylglycerolphosphate phosphatase A</fullName>
    </alternativeName>
</protein>
<evidence type="ECO:0000256" key="1">
    <source>
        <dbReference type="PIRNR" id="PIRNR006162"/>
    </source>
</evidence>
<comment type="subcellular location">
    <subcellularLocation>
        <location evidence="1">Cell inner membrane</location>
        <topology evidence="1">Multi-pass membrane protein</topology>
    </subcellularLocation>
</comment>
<sequence>MNTPAEDATLVNAPRRSTVQMLLRHPAHLIALGAGSGLSPVAPGTVGTLWAWLVFAVLDKAWGHGAAADLKWAWLIGLGTVVGWWACTFTARSLRVADPSAVVWDEVLAFWLVLWVAGPLNFAGQALAFALFRFFDAVKPGPVAWADGLFKLGKGRSIGYAQGFGILFDDVVAAFCTLLVLALGFKLHQLGLTPWPFFA</sequence>
<dbReference type="UniPathway" id="UPA00084">
    <property type="reaction ID" value="UER00504"/>
</dbReference>
<dbReference type="SUPFAM" id="SSF101307">
    <property type="entry name" value="YutG-like"/>
    <property type="match status" value="1"/>
</dbReference>
<keyword evidence="1" id="KW-0460">Magnesium</keyword>
<dbReference type="Proteomes" id="UP000292120">
    <property type="component" value="Unassembled WGS sequence"/>
</dbReference>
<keyword evidence="1" id="KW-0997">Cell inner membrane</keyword>
<dbReference type="PIRSF" id="PIRSF006162">
    <property type="entry name" value="PgpA"/>
    <property type="match status" value="1"/>
</dbReference>
<comment type="function">
    <text evidence="1">Lipid phosphatase which dephosphorylates phosphatidylglycerophosphate (PGP) to phosphatidylglycerol (PG).</text>
</comment>
<comment type="caution">
    <text evidence="4">The sequence shown here is derived from an EMBL/GenBank/DDBJ whole genome shotgun (WGS) entry which is preliminary data.</text>
</comment>
<feature type="transmembrane region" description="Helical" evidence="2">
    <location>
        <begin position="164"/>
        <end position="185"/>
    </location>
</feature>
<dbReference type="GO" id="GO:0008962">
    <property type="term" value="F:phosphatidylglycerophosphatase activity"/>
    <property type="evidence" value="ECO:0007669"/>
    <property type="project" value="UniProtKB-EC"/>
</dbReference>
<keyword evidence="1 2" id="KW-0812">Transmembrane</keyword>
<keyword evidence="1" id="KW-0479">Metal-binding</keyword>
<keyword evidence="1" id="KW-0442">Lipid degradation</keyword>
<dbReference type="OrthoDB" id="9804091at2"/>
<keyword evidence="1 2" id="KW-0472">Membrane</keyword>
<evidence type="ECO:0000313" key="4">
    <source>
        <dbReference type="EMBL" id="TBO27965.1"/>
    </source>
</evidence>
<reference evidence="4 5" key="1">
    <citation type="submission" date="2019-02" db="EMBL/GenBank/DDBJ databases">
        <title>Aquabacterium sp. strain KMB7.</title>
        <authorList>
            <person name="Chen W.-M."/>
        </authorList>
    </citation>
    <scope>NUCLEOTIDE SEQUENCE [LARGE SCALE GENOMIC DNA]</scope>
    <source>
        <strain evidence="4 5">KMB7</strain>
    </source>
</reference>
<dbReference type="GO" id="GO:0046872">
    <property type="term" value="F:metal ion binding"/>
    <property type="evidence" value="ECO:0007669"/>
    <property type="project" value="UniProtKB-KW"/>
</dbReference>
<feature type="transmembrane region" description="Helical" evidence="2">
    <location>
        <begin position="70"/>
        <end position="91"/>
    </location>
</feature>
<dbReference type="PANTHER" id="PTHR36305">
    <property type="entry name" value="PHOSPHATIDYLGLYCEROPHOSPHATASE A"/>
    <property type="match status" value="1"/>
</dbReference>
<keyword evidence="1" id="KW-0443">Lipid metabolism</keyword>
<evidence type="ECO:0000256" key="2">
    <source>
        <dbReference type="SAM" id="Phobius"/>
    </source>
</evidence>
<comment type="catalytic activity">
    <reaction evidence="1">
        <text>a 1,2-diacyl-sn-glycero-3-phospho-(1'-sn-glycero-3'-phosphate) + H2O = a 1,2-diacyl-sn-glycero-3-phospho-(1'-sn-glycerol) + phosphate</text>
        <dbReference type="Rhea" id="RHEA:33751"/>
        <dbReference type="ChEBI" id="CHEBI:15377"/>
        <dbReference type="ChEBI" id="CHEBI:43474"/>
        <dbReference type="ChEBI" id="CHEBI:60110"/>
        <dbReference type="ChEBI" id="CHEBI:64716"/>
        <dbReference type="EC" id="3.1.3.27"/>
    </reaction>
</comment>
<dbReference type="EC" id="3.1.3.27" evidence="1"/>
<proteinExistence type="predicted"/>
<dbReference type="GO" id="GO:0006655">
    <property type="term" value="P:phosphatidylglycerol biosynthetic process"/>
    <property type="evidence" value="ECO:0007669"/>
    <property type="project" value="UniProtKB-UniPathway"/>
</dbReference>
<dbReference type="GO" id="GO:0009395">
    <property type="term" value="P:phospholipid catabolic process"/>
    <property type="evidence" value="ECO:0007669"/>
    <property type="project" value="UniProtKB-KW"/>
</dbReference>
<keyword evidence="2" id="KW-1133">Transmembrane helix</keyword>
<keyword evidence="1" id="KW-0378">Hydrolase</keyword>
<keyword evidence="5" id="KW-1185">Reference proteome</keyword>
<dbReference type="CDD" id="cd06971">
    <property type="entry name" value="PgpA"/>
    <property type="match status" value="1"/>
</dbReference>
<gene>
    <name evidence="4" type="ORF">EYS42_16180</name>
</gene>
<dbReference type="InterPro" id="IPR026037">
    <property type="entry name" value="PgpA"/>
</dbReference>
<dbReference type="InterPro" id="IPR007686">
    <property type="entry name" value="YutG/PgpA"/>
</dbReference>
<dbReference type="PANTHER" id="PTHR36305:SF1">
    <property type="entry name" value="PHOSPHATIDYLGLYCEROPHOSPHATASE A"/>
    <property type="match status" value="1"/>
</dbReference>
<feature type="domain" description="YutG/PgpA" evidence="3">
    <location>
        <begin position="30"/>
        <end position="183"/>
    </location>
</feature>
<dbReference type="RefSeq" id="WP_130969234.1">
    <property type="nucleotide sequence ID" value="NZ_SIXI01000008.1"/>
</dbReference>
<accession>A0A4Q9GX99</accession>
<comment type="pathway">
    <text evidence="1">Phospholipid metabolism; phosphatidylglycerol biosynthesis; phosphatidylglycerol from CDP-diacylglycerol: step 2/2.</text>
</comment>